<name>A0A127P8D5_9BURK</name>
<accession>A0A127P8D5</accession>
<protein>
    <submittedName>
        <fullName evidence="2">Uncharacterized protein</fullName>
    </submittedName>
</protein>
<keyword evidence="1" id="KW-0812">Transmembrane</keyword>
<dbReference type="AlphaFoldDB" id="A0A127P8D5"/>
<evidence type="ECO:0000313" key="2">
    <source>
        <dbReference type="EMBL" id="AMO94018.1"/>
    </source>
</evidence>
<reference evidence="2 3" key="1">
    <citation type="submission" date="2015-11" db="EMBL/GenBank/DDBJ databases">
        <title>Exploring the genomic traits of fungus-feeding bacterial genus Collimonas.</title>
        <authorList>
            <person name="Song C."/>
            <person name="Schmidt R."/>
            <person name="de Jager V."/>
            <person name="Krzyzanowska D."/>
            <person name="Jongedijk E."/>
            <person name="Cankar K."/>
            <person name="Beekwilder J."/>
            <person name="van Veen A."/>
            <person name="de Boer W."/>
            <person name="van Veen J.A."/>
            <person name="Garbeva P."/>
        </authorList>
    </citation>
    <scope>NUCLEOTIDE SEQUENCE [LARGE SCALE GENOMIC DNA]</scope>
    <source>
        <strain evidence="2 3">Ter6</strain>
    </source>
</reference>
<organism evidence="2">
    <name type="scientific">Collimonas fungivorans</name>
    <dbReference type="NCBI Taxonomy" id="158899"/>
    <lineage>
        <taxon>Bacteria</taxon>
        <taxon>Pseudomonadati</taxon>
        <taxon>Pseudomonadota</taxon>
        <taxon>Betaproteobacteria</taxon>
        <taxon>Burkholderiales</taxon>
        <taxon>Oxalobacteraceae</taxon>
        <taxon>Collimonas</taxon>
    </lineage>
</organism>
<keyword evidence="1" id="KW-1133">Transmembrane helix</keyword>
<evidence type="ECO:0000256" key="1">
    <source>
        <dbReference type="SAM" id="Phobius"/>
    </source>
</evidence>
<sequence length="56" mass="6118">MVVISKFLGKITGLKHHFLLHADMFGMAVLVIAAPFRSIFPLTLMAKPSLPATKPL</sequence>
<keyword evidence="1" id="KW-0472">Membrane</keyword>
<evidence type="ECO:0000313" key="3">
    <source>
        <dbReference type="Proteomes" id="UP000072421"/>
    </source>
</evidence>
<dbReference type="EMBL" id="CP013232">
    <property type="protein sequence ID" value="AMO94018.1"/>
    <property type="molecule type" value="Genomic_DNA"/>
</dbReference>
<proteinExistence type="predicted"/>
<dbReference type="Proteomes" id="UP000072421">
    <property type="component" value="Chromosome"/>
</dbReference>
<gene>
    <name evidence="2" type="ORF">CFter6_1306</name>
</gene>
<feature type="transmembrane region" description="Helical" evidence="1">
    <location>
        <begin position="24"/>
        <end position="46"/>
    </location>
</feature>
<dbReference type="PATRIC" id="fig|158899.10.peg.1317"/>